<dbReference type="PANTHER" id="PTHR31672:SF13">
    <property type="entry name" value="F-BOX PROTEIN CPR30-LIKE"/>
    <property type="match status" value="1"/>
</dbReference>
<dbReference type="NCBIfam" id="TIGR01640">
    <property type="entry name" value="F_box_assoc_1"/>
    <property type="match status" value="1"/>
</dbReference>
<dbReference type="CDD" id="cd22157">
    <property type="entry name" value="F-box_AtFBW1-like"/>
    <property type="match status" value="1"/>
</dbReference>
<accession>A0AAW1JS28</accession>
<dbReference type="Pfam" id="PF00646">
    <property type="entry name" value="F-box"/>
    <property type="match status" value="1"/>
</dbReference>
<dbReference type="InterPro" id="IPR001810">
    <property type="entry name" value="F-box_dom"/>
</dbReference>
<evidence type="ECO:0000259" key="1">
    <source>
        <dbReference type="SMART" id="SM00256"/>
    </source>
</evidence>
<dbReference type="Proteomes" id="UP001443914">
    <property type="component" value="Unassembled WGS sequence"/>
</dbReference>
<evidence type="ECO:0000313" key="3">
    <source>
        <dbReference type="Proteomes" id="UP001443914"/>
    </source>
</evidence>
<organism evidence="2 3">
    <name type="scientific">Saponaria officinalis</name>
    <name type="common">Common soapwort</name>
    <name type="synonym">Lychnis saponaria</name>
    <dbReference type="NCBI Taxonomy" id="3572"/>
    <lineage>
        <taxon>Eukaryota</taxon>
        <taxon>Viridiplantae</taxon>
        <taxon>Streptophyta</taxon>
        <taxon>Embryophyta</taxon>
        <taxon>Tracheophyta</taxon>
        <taxon>Spermatophyta</taxon>
        <taxon>Magnoliopsida</taxon>
        <taxon>eudicotyledons</taxon>
        <taxon>Gunneridae</taxon>
        <taxon>Pentapetalae</taxon>
        <taxon>Caryophyllales</taxon>
        <taxon>Caryophyllaceae</taxon>
        <taxon>Caryophylleae</taxon>
        <taxon>Saponaria</taxon>
    </lineage>
</organism>
<dbReference type="InterPro" id="IPR017451">
    <property type="entry name" value="F-box-assoc_interact_dom"/>
</dbReference>
<dbReference type="InterPro" id="IPR050796">
    <property type="entry name" value="SCF_F-box_component"/>
</dbReference>
<comment type="caution">
    <text evidence="2">The sequence shown here is derived from an EMBL/GenBank/DDBJ whole genome shotgun (WGS) entry which is preliminary data.</text>
</comment>
<sequence length="318" mass="37756">METILKERLNKQVELSKSVSIDVGNHITENLIVEILSWLPVRTLLQFKTVCKQWYSIIKSPHFISKHLRNYYDNNDNQRDCLIIQYSNLCLYELLFDDTSKEILAFQRIYIPKYDRSIMCGPCDGIYFMWDVFDYGGGRGRSLWNPTLNEFKILPRINLNPNLPSYMTTSYETYGFRYDSDTNDYKVIIIQGYENKNIRDFEMIDYPMSIYVYSLRNNSWRYVGDLKNSYYFEEDNSYNFANGCYYWLGSHQLDACDYRVVVSFDVGADVYEEIRLPKFEHMPDYGSQLVVYHDSIGFACIRKRRTIFDVWTLMTDGA</sequence>
<dbReference type="InterPro" id="IPR036047">
    <property type="entry name" value="F-box-like_dom_sf"/>
</dbReference>
<keyword evidence="3" id="KW-1185">Reference proteome</keyword>
<dbReference type="Gene3D" id="1.20.1280.50">
    <property type="match status" value="1"/>
</dbReference>
<feature type="domain" description="F-box" evidence="1">
    <location>
        <begin position="27"/>
        <end position="67"/>
    </location>
</feature>
<dbReference type="SUPFAM" id="SSF81383">
    <property type="entry name" value="F-box domain"/>
    <property type="match status" value="1"/>
</dbReference>
<dbReference type="EMBL" id="JBDFQZ010000007">
    <property type="protein sequence ID" value="KAK9707279.1"/>
    <property type="molecule type" value="Genomic_DNA"/>
</dbReference>
<reference evidence="2" key="1">
    <citation type="submission" date="2024-03" db="EMBL/GenBank/DDBJ databases">
        <title>WGS assembly of Saponaria officinalis var. Norfolk2.</title>
        <authorList>
            <person name="Jenkins J."/>
            <person name="Shu S."/>
            <person name="Grimwood J."/>
            <person name="Barry K."/>
            <person name="Goodstein D."/>
            <person name="Schmutz J."/>
            <person name="Leebens-Mack J."/>
            <person name="Osbourn A."/>
        </authorList>
    </citation>
    <scope>NUCLEOTIDE SEQUENCE [LARGE SCALE GENOMIC DNA]</scope>
    <source>
        <strain evidence="2">JIC</strain>
    </source>
</reference>
<dbReference type="SMART" id="SM00256">
    <property type="entry name" value="FBOX"/>
    <property type="match status" value="1"/>
</dbReference>
<evidence type="ECO:0000313" key="2">
    <source>
        <dbReference type="EMBL" id="KAK9707279.1"/>
    </source>
</evidence>
<gene>
    <name evidence="2" type="ORF">RND81_07G186100</name>
</gene>
<name>A0AAW1JS28_SAPOF</name>
<dbReference type="AlphaFoldDB" id="A0AAW1JS28"/>
<proteinExistence type="predicted"/>
<dbReference type="PANTHER" id="PTHR31672">
    <property type="entry name" value="BNACNNG10540D PROTEIN"/>
    <property type="match status" value="1"/>
</dbReference>
<protein>
    <recommendedName>
        <fullName evidence="1">F-box domain-containing protein</fullName>
    </recommendedName>
</protein>